<evidence type="ECO:0000256" key="3">
    <source>
        <dbReference type="ARBA" id="ARBA00023163"/>
    </source>
</evidence>
<dbReference type="Gene3D" id="1.10.10.10">
    <property type="entry name" value="Winged helix-like DNA-binding domain superfamily/Winged helix DNA-binding domain"/>
    <property type="match status" value="1"/>
</dbReference>
<dbReference type="GO" id="GO:0003677">
    <property type="term" value="F:DNA binding"/>
    <property type="evidence" value="ECO:0007669"/>
    <property type="project" value="UniProtKB-UniRule"/>
</dbReference>
<gene>
    <name evidence="5" type="ORF">B0H94_11529</name>
</gene>
<dbReference type="OrthoDB" id="9800374at2"/>
<evidence type="ECO:0000256" key="2">
    <source>
        <dbReference type="ARBA" id="ARBA00023125"/>
    </source>
</evidence>
<dbReference type="AlphaFoldDB" id="A0A2P8H866"/>
<organism evidence="5 6">
    <name type="scientific">Salsuginibacillus halophilus</name>
    <dbReference type="NCBI Taxonomy" id="517424"/>
    <lineage>
        <taxon>Bacteria</taxon>
        <taxon>Bacillati</taxon>
        <taxon>Bacillota</taxon>
        <taxon>Bacilli</taxon>
        <taxon>Bacillales</taxon>
        <taxon>Bacillaceae</taxon>
        <taxon>Salsuginibacillus</taxon>
    </lineage>
</organism>
<dbReference type="PIRSF" id="PIRSF006707">
    <property type="entry name" value="MJ1563"/>
    <property type="match status" value="1"/>
</dbReference>
<evidence type="ECO:0000256" key="1">
    <source>
        <dbReference type="ARBA" id="ARBA00023015"/>
    </source>
</evidence>
<dbReference type="RefSeq" id="WP_106589710.1">
    <property type="nucleotide sequence ID" value="NZ_PYAV01000015.1"/>
</dbReference>
<evidence type="ECO:0000313" key="6">
    <source>
        <dbReference type="Proteomes" id="UP000242310"/>
    </source>
</evidence>
<keyword evidence="1 4" id="KW-0805">Transcription regulation</keyword>
<dbReference type="InterPro" id="IPR052362">
    <property type="entry name" value="HTH-GbsR_regulator"/>
</dbReference>
<protein>
    <recommendedName>
        <fullName evidence="4">HTH-type transcriptional regulator</fullName>
    </recommendedName>
</protein>
<dbReference type="InterPro" id="IPR036388">
    <property type="entry name" value="WH-like_DNA-bd_sf"/>
</dbReference>
<dbReference type="PANTHER" id="PTHR38465:SF1">
    <property type="entry name" value="HTH-TYPE TRANSCRIPTIONAL REGULATOR MJ1563-RELATED"/>
    <property type="match status" value="1"/>
</dbReference>
<dbReference type="NCBIfam" id="NF047500">
    <property type="entry name" value="choline_R_CudC"/>
    <property type="match status" value="1"/>
</dbReference>
<dbReference type="SUPFAM" id="SSF46785">
    <property type="entry name" value="Winged helix' DNA-binding domain"/>
    <property type="match status" value="1"/>
</dbReference>
<dbReference type="Proteomes" id="UP000242310">
    <property type="component" value="Unassembled WGS sequence"/>
</dbReference>
<keyword evidence="6" id="KW-1185">Reference proteome</keyword>
<name>A0A2P8H866_9BACI</name>
<dbReference type="PANTHER" id="PTHR38465">
    <property type="entry name" value="HTH-TYPE TRANSCRIPTIONAL REGULATOR MJ1563-RELATED"/>
    <property type="match status" value="1"/>
</dbReference>
<dbReference type="EMBL" id="PYAV01000015">
    <property type="protein sequence ID" value="PSL42425.1"/>
    <property type="molecule type" value="Genomic_DNA"/>
</dbReference>
<keyword evidence="3 4" id="KW-0804">Transcription</keyword>
<dbReference type="InterPro" id="IPR026282">
    <property type="entry name" value="MJ1563"/>
</dbReference>
<sequence>MAGDPNAEARQSIENAKDLVVDSLAETMDLYGITRSAGTLYGTMYFEGDMTLDEMREELGMSKPSMSTGVKKLQEFNVVKKTFRRGQRKHTYVAERDFFRFFSNFFSHKWEREVHLNLESIREAQQQVNEVLNDEAIDEDVKKEAEEMHQILEDSKPYYYWLNRLAAMVRSGEIFDVIPFEKPNSERDT</sequence>
<reference evidence="5 6" key="1">
    <citation type="submission" date="2018-03" db="EMBL/GenBank/DDBJ databases">
        <title>Genomic Encyclopedia of Type Strains, Phase III (KMG-III): the genomes of soil and plant-associated and newly described type strains.</title>
        <authorList>
            <person name="Whitman W."/>
        </authorList>
    </citation>
    <scope>NUCLEOTIDE SEQUENCE [LARGE SCALE GENOMIC DNA]</scope>
    <source>
        <strain evidence="5 6">CGMCC 1.07653</strain>
    </source>
</reference>
<proteinExistence type="inferred from homology"/>
<evidence type="ECO:0000256" key="4">
    <source>
        <dbReference type="PIRNR" id="PIRNR006707"/>
    </source>
</evidence>
<keyword evidence="2 4" id="KW-0238">DNA-binding</keyword>
<accession>A0A2P8H866</accession>
<evidence type="ECO:0000313" key="5">
    <source>
        <dbReference type="EMBL" id="PSL42425.1"/>
    </source>
</evidence>
<comment type="similarity">
    <text evidence="4">Belongs to the GbsR family.</text>
</comment>
<comment type="caution">
    <text evidence="5">The sequence shown here is derived from an EMBL/GenBank/DDBJ whole genome shotgun (WGS) entry which is preliminary data.</text>
</comment>
<dbReference type="InterPro" id="IPR036390">
    <property type="entry name" value="WH_DNA-bd_sf"/>
</dbReference>